<accession>A0A653DTH1</accession>
<protein>
    <submittedName>
        <fullName evidence="2">Uncharacterized protein</fullName>
    </submittedName>
</protein>
<keyword evidence="1" id="KW-0812">Transmembrane</keyword>
<gene>
    <name evidence="2" type="ORF">CALMAC_LOCUS20325</name>
</gene>
<feature type="transmembrane region" description="Helical" evidence="1">
    <location>
        <begin position="56"/>
        <end position="76"/>
    </location>
</feature>
<feature type="non-terminal residue" evidence="2">
    <location>
        <position position="1"/>
    </location>
</feature>
<organism evidence="2 3">
    <name type="scientific">Callosobruchus maculatus</name>
    <name type="common">Southern cowpea weevil</name>
    <name type="synonym">Pulse bruchid</name>
    <dbReference type="NCBI Taxonomy" id="64391"/>
    <lineage>
        <taxon>Eukaryota</taxon>
        <taxon>Metazoa</taxon>
        <taxon>Ecdysozoa</taxon>
        <taxon>Arthropoda</taxon>
        <taxon>Hexapoda</taxon>
        <taxon>Insecta</taxon>
        <taxon>Pterygota</taxon>
        <taxon>Neoptera</taxon>
        <taxon>Endopterygota</taxon>
        <taxon>Coleoptera</taxon>
        <taxon>Polyphaga</taxon>
        <taxon>Cucujiformia</taxon>
        <taxon>Chrysomeloidea</taxon>
        <taxon>Chrysomelidae</taxon>
        <taxon>Bruchinae</taxon>
        <taxon>Bruchini</taxon>
        <taxon>Callosobruchus</taxon>
    </lineage>
</organism>
<sequence>ASLPKLDGRKIIQKPSQGKILWEPFLYRKSSEILCWLFTMLWLVHVETIRNIVTTLLGCLLAAFSCALCWSKIVFIF</sequence>
<reference evidence="2 3" key="1">
    <citation type="submission" date="2019-01" db="EMBL/GenBank/DDBJ databases">
        <authorList>
            <person name="Sayadi A."/>
        </authorList>
    </citation>
    <scope>NUCLEOTIDE SEQUENCE [LARGE SCALE GENOMIC DNA]</scope>
</reference>
<dbReference type="Proteomes" id="UP000410492">
    <property type="component" value="Unassembled WGS sequence"/>
</dbReference>
<evidence type="ECO:0000256" key="1">
    <source>
        <dbReference type="SAM" id="Phobius"/>
    </source>
</evidence>
<proteinExistence type="predicted"/>
<dbReference type="AlphaFoldDB" id="A0A653DTH1"/>
<keyword evidence="1" id="KW-0472">Membrane</keyword>
<evidence type="ECO:0000313" key="3">
    <source>
        <dbReference type="Proteomes" id="UP000410492"/>
    </source>
</evidence>
<evidence type="ECO:0000313" key="2">
    <source>
        <dbReference type="EMBL" id="VEN63519.1"/>
    </source>
</evidence>
<keyword evidence="3" id="KW-1185">Reference proteome</keyword>
<dbReference type="EMBL" id="CAACVG010014687">
    <property type="protein sequence ID" value="VEN63519.1"/>
    <property type="molecule type" value="Genomic_DNA"/>
</dbReference>
<name>A0A653DTH1_CALMS</name>
<keyword evidence="1" id="KW-1133">Transmembrane helix</keyword>